<keyword evidence="2 3" id="KW-0342">GTP-binding</keyword>
<dbReference type="GO" id="GO:0003924">
    <property type="term" value="F:GTPase activity"/>
    <property type="evidence" value="ECO:0007669"/>
    <property type="project" value="InterPro"/>
</dbReference>
<dbReference type="Pfam" id="PF00025">
    <property type="entry name" value="Arf"/>
    <property type="match status" value="1"/>
</dbReference>
<evidence type="ECO:0000256" key="1">
    <source>
        <dbReference type="ARBA" id="ARBA00022741"/>
    </source>
</evidence>
<protein>
    <submittedName>
        <fullName evidence="4">Crystallin beta-gamma domain containing 3</fullName>
    </submittedName>
</protein>
<keyword evidence="1 3" id="KW-0547">Nucleotide-binding</keyword>
<dbReference type="PANTHER" id="PTHR11711">
    <property type="entry name" value="ADP RIBOSYLATION FACTOR-RELATED"/>
    <property type="match status" value="1"/>
</dbReference>
<dbReference type="InterPro" id="IPR006689">
    <property type="entry name" value="Small_GTPase_ARF/SAR"/>
</dbReference>
<comment type="caution">
    <text evidence="4">The sequence shown here is derived from an EMBL/GenBank/DDBJ whole genome shotgun (WGS) entry which is preliminary data.</text>
</comment>
<organism evidence="4 5">
    <name type="scientific">Paragonimus heterotremus</name>
    <dbReference type="NCBI Taxonomy" id="100268"/>
    <lineage>
        <taxon>Eukaryota</taxon>
        <taxon>Metazoa</taxon>
        <taxon>Spiralia</taxon>
        <taxon>Lophotrochozoa</taxon>
        <taxon>Platyhelminthes</taxon>
        <taxon>Trematoda</taxon>
        <taxon>Digenea</taxon>
        <taxon>Plagiorchiida</taxon>
        <taxon>Troglotremata</taxon>
        <taxon>Troglotrematidae</taxon>
        <taxon>Paragonimus</taxon>
    </lineage>
</organism>
<dbReference type="Gene3D" id="3.40.50.300">
    <property type="entry name" value="P-loop containing nucleotide triphosphate hydrolases"/>
    <property type="match status" value="1"/>
</dbReference>
<feature type="binding site" evidence="3">
    <location>
        <position position="3"/>
    </location>
    <ligand>
        <name>GTP</name>
        <dbReference type="ChEBI" id="CHEBI:37565"/>
    </ligand>
</feature>
<evidence type="ECO:0000256" key="2">
    <source>
        <dbReference type="ARBA" id="ARBA00023134"/>
    </source>
</evidence>
<dbReference type="PRINTS" id="PR00328">
    <property type="entry name" value="SAR1GTPBP"/>
</dbReference>
<evidence type="ECO:0000313" key="4">
    <source>
        <dbReference type="EMBL" id="KAF5401916.1"/>
    </source>
</evidence>
<feature type="binding site" evidence="3">
    <location>
        <begin position="61"/>
        <end position="64"/>
    </location>
    <ligand>
        <name>GTP</name>
        <dbReference type="ChEBI" id="CHEBI:37565"/>
    </ligand>
</feature>
<dbReference type="SMART" id="SM00177">
    <property type="entry name" value="ARF"/>
    <property type="match status" value="1"/>
</dbReference>
<dbReference type="Proteomes" id="UP000748531">
    <property type="component" value="Unassembled WGS sequence"/>
</dbReference>
<keyword evidence="5" id="KW-1185">Reference proteome</keyword>
<dbReference type="InterPro" id="IPR027417">
    <property type="entry name" value="P-loop_NTPase"/>
</dbReference>
<dbReference type="SUPFAM" id="SSF52540">
    <property type="entry name" value="P-loop containing nucleoside triphosphate hydrolases"/>
    <property type="match status" value="1"/>
</dbReference>
<reference evidence="4" key="1">
    <citation type="submission" date="2019-05" db="EMBL/GenBank/DDBJ databases">
        <title>Annotation for the trematode Paragonimus heterotremus.</title>
        <authorList>
            <person name="Choi Y.-J."/>
        </authorList>
    </citation>
    <scope>NUCLEOTIDE SEQUENCE</scope>
    <source>
        <strain evidence="4">LC</strain>
    </source>
</reference>
<dbReference type="EMBL" id="LUCH01002150">
    <property type="protein sequence ID" value="KAF5401916.1"/>
    <property type="molecule type" value="Genomic_DNA"/>
</dbReference>
<dbReference type="InterPro" id="IPR024156">
    <property type="entry name" value="Small_GTPase_ARF"/>
</dbReference>
<proteinExistence type="predicted"/>
<dbReference type="GO" id="GO:0005525">
    <property type="term" value="F:GTP binding"/>
    <property type="evidence" value="ECO:0007669"/>
    <property type="project" value="UniProtKB-KW"/>
</dbReference>
<accession>A0A8J4WIG4</accession>
<evidence type="ECO:0000313" key="5">
    <source>
        <dbReference type="Proteomes" id="UP000748531"/>
    </source>
</evidence>
<sequence>MSGHTRYRNLWEHYYMECDAIVFVVDSSDHLRLCVARDELEQMLEHKALCARRIPLLIFANKMDQGCALTASEVAEALGLDQIRDKPWNIVASNGITGQGISEGMKWICDYLKP</sequence>
<gene>
    <name evidence="4" type="ORF">PHET_04729</name>
</gene>
<dbReference type="OrthoDB" id="442317at2759"/>
<dbReference type="PROSITE" id="PS51417">
    <property type="entry name" value="ARF"/>
    <property type="match status" value="1"/>
</dbReference>
<name>A0A8J4WIG4_9TREM</name>
<dbReference type="AlphaFoldDB" id="A0A8J4WIG4"/>
<evidence type="ECO:0000256" key="3">
    <source>
        <dbReference type="PIRSR" id="PIRSR606689-1"/>
    </source>
</evidence>